<protein>
    <submittedName>
        <fullName evidence="1">Uncharacterized protein</fullName>
    </submittedName>
</protein>
<dbReference type="EMBL" id="LXQA010002552">
    <property type="protein sequence ID" value="MCH81626.1"/>
    <property type="molecule type" value="Genomic_DNA"/>
</dbReference>
<gene>
    <name evidence="1" type="ORF">A2U01_0002417</name>
</gene>
<dbReference type="AlphaFoldDB" id="A0A392M2Y4"/>
<name>A0A392M2Y4_9FABA</name>
<sequence>MGKEEIDEKPREKKRGREDAKGRIFHHLRCLICDFGGFLFGNPGVFELCSWGFSLSEDESWLSENSCPGVHLGR</sequence>
<reference evidence="1 2" key="1">
    <citation type="journal article" date="2018" name="Front. Plant Sci.">
        <title>Red Clover (Trifolium pratense) and Zigzag Clover (T. medium) - A Picture of Genomic Similarities and Differences.</title>
        <authorList>
            <person name="Dluhosova J."/>
            <person name="Istvanek J."/>
            <person name="Nedelnik J."/>
            <person name="Repkova J."/>
        </authorList>
    </citation>
    <scope>NUCLEOTIDE SEQUENCE [LARGE SCALE GENOMIC DNA]</scope>
    <source>
        <strain evidence="2">cv. 10/8</strain>
        <tissue evidence="1">Leaf</tissue>
    </source>
</reference>
<keyword evidence="2" id="KW-1185">Reference proteome</keyword>
<comment type="caution">
    <text evidence="1">The sequence shown here is derived from an EMBL/GenBank/DDBJ whole genome shotgun (WGS) entry which is preliminary data.</text>
</comment>
<accession>A0A392M2Y4</accession>
<evidence type="ECO:0000313" key="1">
    <source>
        <dbReference type="EMBL" id="MCH81626.1"/>
    </source>
</evidence>
<organism evidence="1 2">
    <name type="scientific">Trifolium medium</name>
    <dbReference type="NCBI Taxonomy" id="97028"/>
    <lineage>
        <taxon>Eukaryota</taxon>
        <taxon>Viridiplantae</taxon>
        <taxon>Streptophyta</taxon>
        <taxon>Embryophyta</taxon>
        <taxon>Tracheophyta</taxon>
        <taxon>Spermatophyta</taxon>
        <taxon>Magnoliopsida</taxon>
        <taxon>eudicotyledons</taxon>
        <taxon>Gunneridae</taxon>
        <taxon>Pentapetalae</taxon>
        <taxon>rosids</taxon>
        <taxon>fabids</taxon>
        <taxon>Fabales</taxon>
        <taxon>Fabaceae</taxon>
        <taxon>Papilionoideae</taxon>
        <taxon>50 kb inversion clade</taxon>
        <taxon>NPAAA clade</taxon>
        <taxon>Hologalegina</taxon>
        <taxon>IRL clade</taxon>
        <taxon>Trifolieae</taxon>
        <taxon>Trifolium</taxon>
    </lineage>
</organism>
<dbReference type="Proteomes" id="UP000265520">
    <property type="component" value="Unassembled WGS sequence"/>
</dbReference>
<proteinExistence type="predicted"/>
<evidence type="ECO:0000313" key="2">
    <source>
        <dbReference type="Proteomes" id="UP000265520"/>
    </source>
</evidence>